<dbReference type="NCBIfam" id="NF001159">
    <property type="entry name" value="PRK00150.1-3"/>
    <property type="match status" value="1"/>
</dbReference>
<dbReference type="PRINTS" id="PR01576">
    <property type="entry name" value="PDEFORMYLASE"/>
</dbReference>
<keyword evidence="4" id="KW-1185">Reference proteome</keyword>
<dbReference type="GO" id="GO:0042586">
    <property type="term" value="F:peptide deformylase activity"/>
    <property type="evidence" value="ECO:0007669"/>
    <property type="project" value="UniProtKB-UniRule"/>
</dbReference>
<dbReference type="PATRIC" id="fig|1429438.4.peg.5400"/>
<gene>
    <name evidence="2" type="primary">def</name>
    <name evidence="3" type="ORF">ETSY1_28340</name>
</gene>
<evidence type="ECO:0000313" key="3">
    <source>
        <dbReference type="EMBL" id="ETW96010.1"/>
    </source>
</evidence>
<dbReference type="AlphaFoldDB" id="W4LE78"/>
<evidence type="ECO:0000313" key="4">
    <source>
        <dbReference type="Proteomes" id="UP000019141"/>
    </source>
</evidence>
<dbReference type="Proteomes" id="UP000019141">
    <property type="component" value="Unassembled WGS sequence"/>
</dbReference>
<dbReference type="InterPro" id="IPR036821">
    <property type="entry name" value="Peptide_deformylase_sf"/>
</dbReference>
<feature type="binding site" evidence="2">
    <location>
        <position position="139"/>
    </location>
    <ligand>
        <name>Fe cation</name>
        <dbReference type="ChEBI" id="CHEBI:24875"/>
    </ligand>
</feature>
<dbReference type="EC" id="3.5.1.88" evidence="2"/>
<keyword evidence="2" id="KW-0408">Iron</keyword>
<comment type="cofactor">
    <cofactor evidence="2">
        <name>Fe(2+)</name>
        <dbReference type="ChEBI" id="CHEBI:29033"/>
    </cofactor>
    <text evidence="2">Binds 1 Fe(2+) ion.</text>
</comment>
<dbReference type="PANTHER" id="PTHR10458">
    <property type="entry name" value="PEPTIDE DEFORMYLASE"/>
    <property type="match status" value="1"/>
</dbReference>
<dbReference type="CDD" id="cd00487">
    <property type="entry name" value="Pep_deformylase"/>
    <property type="match status" value="1"/>
</dbReference>
<dbReference type="InterPro" id="IPR023635">
    <property type="entry name" value="Peptide_deformylase"/>
</dbReference>
<dbReference type="GO" id="GO:0046872">
    <property type="term" value="F:metal ion binding"/>
    <property type="evidence" value="ECO:0007669"/>
    <property type="project" value="UniProtKB-KW"/>
</dbReference>
<sequence>MAVRPICAYPETVLRQKAQPVETIDDALQRLIDDMIETMYAAPGIGLAAPQVGISLRLFVVDITSGQDVNALQTYINPEIVSTEGRIREDEGCLSVVGVTGSTPRAERVVLSGLNREGDSVEVEADGLLARAFQHEFDHLNGMLFFDRMGVVGRDLMKRKYKRVQRRKADR</sequence>
<proteinExistence type="inferred from homology"/>
<dbReference type="GO" id="GO:0006412">
    <property type="term" value="P:translation"/>
    <property type="evidence" value="ECO:0007669"/>
    <property type="project" value="UniProtKB-UniRule"/>
</dbReference>
<feature type="binding site" evidence="2">
    <location>
        <position position="93"/>
    </location>
    <ligand>
        <name>Fe cation</name>
        <dbReference type="ChEBI" id="CHEBI:24875"/>
    </ligand>
</feature>
<evidence type="ECO:0000256" key="1">
    <source>
        <dbReference type="ARBA" id="ARBA00010759"/>
    </source>
</evidence>
<feature type="binding site" evidence="2">
    <location>
        <position position="135"/>
    </location>
    <ligand>
        <name>Fe cation</name>
        <dbReference type="ChEBI" id="CHEBI:24875"/>
    </ligand>
</feature>
<dbReference type="HAMAP" id="MF_00163">
    <property type="entry name" value="Pep_deformylase"/>
    <property type="match status" value="1"/>
</dbReference>
<dbReference type="EMBL" id="AZHW01000846">
    <property type="protein sequence ID" value="ETW96010.1"/>
    <property type="molecule type" value="Genomic_DNA"/>
</dbReference>
<feature type="active site" evidence="2">
    <location>
        <position position="136"/>
    </location>
</feature>
<dbReference type="HOGENOM" id="CLU_061901_2_1_7"/>
<protein>
    <recommendedName>
        <fullName evidence="2">Peptide deformylase</fullName>
        <shortName evidence="2">PDF</shortName>
        <ecNumber evidence="2">3.5.1.88</ecNumber>
    </recommendedName>
    <alternativeName>
        <fullName evidence="2">Polypeptide deformylase</fullName>
    </alternativeName>
</protein>
<dbReference type="NCBIfam" id="TIGR00079">
    <property type="entry name" value="pept_deformyl"/>
    <property type="match status" value="1"/>
</dbReference>
<organism evidence="3 4">
    <name type="scientific">Entotheonella factor</name>
    <dbReference type="NCBI Taxonomy" id="1429438"/>
    <lineage>
        <taxon>Bacteria</taxon>
        <taxon>Pseudomonadati</taxon>
        <taxon>Nitrospinota/Tectimicrobiota group</taxon>
        <taxon>Candidatus Tectimicrobiota</taxon>
        <taxon>Candidatus Entotheonellia</taxon>
        <taxon>Candidatus Entotheonellales</taxon>
        <taxon>Candidatus Entotheonellaceae</taxon>
        <taxon>Candidatus Entotheonella</taxon>
    </lineage>
</organism>
<evidence type="ECO:0000256" key="2">
    <source>
        <dbReference type="HAMAP-Rule" id="MF_00163"/>
    </source>
</evidence>
<dbReference type="SUPFAM" id="SSF56420">
    <property type="entry name" value="Peptide deformylase"/>
    <property type="match status" value="1"/>
</dbReference>
<comment type="catalytic activity">
    <reaction evidence="2">
        <text>N-terminal N-formyl-L-methionyl-[peptide] + H2O = N-terminal L-methionyl-[peptide] + formate</text>
        <dbReference type="Rhea" id="RHEA:24420"/>
        <dbReference type="Rhea" id="RHEA-COMP:10639"/>
        <dbReference type="Rhea" id="RHEA-COMP:10640"/>
        <dbReference type="ChEBI" id="CHEBI:15377"/>
        <dbReference type="ChEBI" id="CHEBI:15740"/>
        <dbReference type="ChEBI" id="CHEBI:49298"/>
        <dbReference type="ChEBI" id="CHEBI:64731"/>
        <dbReference type="EC" id="3.5.1.88"/>
    </reaction>
</comment>
<comment type="function">
    <text evidence="2">Removes the formyl group from the N-terminal Met of newly synthesized proteins. Requires at least a dipeptide for an efficient rate of reaction. N-terminal L-methionine is a prerequisite for activity but the enzyme has broad specificity at other positions.</text>
</comment>
<comment type="similarity">
    <text evidence="1 2">Belongs to the polypeptide deformylase family.</text>
</comment>
<dbReference type="Gene3D" id="3.90.45.10">
    <property type="entry name" value="Peptide deformylase"/>
    <property type="match status" value="1"/>
</dbReference>
<comment type="caution">
    <text evidence="3">The sequence shown here is derived from an EMBL/GenBank/DDBJ whole genome shotgun (WGS) entry which is preliminary data.</text>
</comment>
<keyword evidence="2" id="KW-0648">Protein biosynthesis</keyword>
<accession>W4LE78</accession>
<keyword evidence="2" id="KW-0479">Metal-binding</keyword>
<reference evidence="3 4" key="1">
    <citation type="journal article" date="2014" name="Nature">
        <title>An environmental bacterial taxon with a large and distinct metabolic repertoire.</title>
        <authorList>
            <person name="Wilson M.C."/>
            <person name="Mori T."/>
            <person name="Ruckert C."/>
            <person name="Uria A.R."/>
            <person name="Helf M.J."/>
            <person name="Takada K."/>
            <person name="Gernert C."/>
            <person name="Steffens U.A."/>
            <person name="Heycke N."/>
            <person name="Schmitt S."/>
            <person name="Rinke C."/>
            <person name="Helfrich E.J."/>
            <person name="Brachmann A.O."/>
            <person name="Gurgui C."/>
            <person name="Wakimoto T."/>
            <person name="Kracht M."/>
            <person name="Crusemann M."/>
            <person name="Hentschel U."/>
            <person name="Abe I."/>
            <person name="Matsunaga S."/>
            <person name="Kalinowski J."/>
            <person name="Takeyama H."/>
            <person name="Piel J."/>
        </authorList>
    </citation>
    <scope>NUCLEOTIDE SEQUENCE [LARGE SCALE GENOMIC DNA]</scope>
    <source>
        <strain evidence="4">TSY1</strain>
    </source>
</reference>
<keyword evidence="2" id="KW-0378">Hydrolase</keyword>
<dbReference type="PIRSF" id="PIRSF004749">
    <property type="entry name" value="Pep_def"/>
    <property type="match status" value="1"/>
</dbReference>
<dbReference type="PANTHER" id="PTHR10458:SF22">
    <property type="entry name" value="PEPTIDE DEFORMYLASE"/>
    <property type="match status" value="1"/>
</dbReference>
<dbReference type="Pfam" id="PF01327">
    <property type="entry name" value="Pep_deformylase"/>
    <property type="match status" value="1"/>
</dbReference>
<name>W4LE78_ENTF1</name>